<keyword evidence="4" id="KW-1185">Reference proteome</keyword>
<feature type="compositionally biased region" description="Low complexity" evidence="1">
    <location>
        <begin position="24"/>
        <end position="34"/>
    </location>
</feature>
<name>A0ABX7NG11_9BACT</name>
<reference evidence="3 4" key="1">
    <citation type="submission" date="2021-02" db="EMBL/GenBank/DDBJ databases">
        <title>De Novo genome assembly of isolated myxobacteria.</title>
        <authorList>
            <person name="Stevens D.C."/>
        </authorList>
    </citation>
    <scope>NUCLEOTIDE SEQUENCE [LARGE SCALE GENOMIC DNA]</scope>
    <source>
        <strain evidence="3 4">SCHIC003</strain>
    </source>
</reference>
<evidence type="ECO:0000313" key="4">
    <source>
        <dbReference type="Proteomes" id="UP000663090"/>
    </source>
</evidence>
<organism evidence="3 4">
    <name type="scientific">Myxococcus landrumensis</name>
    <dbReference type="NCBI Taxonomy" id="2813577"/>
    <lineage>
        <taxon>Bacteria</taxon>
        <taxon>Pseudomonadati</taxon>
        <taxon>Myxococcota</taxon>
        <taxon>Myxococcia</taxon>
        <taxon>Myxococcales</taxon>
        <taxon>Cystobacterineae</taxon>
        <taxon>Myxococcaceae</taxon>
        <taxon>Myxococcus</taxon>
    </lineage>
</organism>
<gene>
    <name evidence="3" type="ORF">JY572_17530</name>
</gene>
<feature type="compositionally biased region" description="Low complexity" evidence="1">
    <location>
        <begin position="1"/>
        <end position="14"/>
    </location>
</feature>
<evidence type="ECO:0000313" key="3">
    <source>
        <dbReference type="EMBL" id="QSQ17720.1"/>
    </source>
</evidence>
<dbReference type="InterPro" id="IPR011055">
    <property type="entry name" value="Dup_hybrid_motif"/>
</dbReference>
<proteinExistence type="predicted"/>
<dbReference type="EMBL" id="CP071091">
    <property type="protein sequence ID" value="QSQ17720.1"/>
    <property type="molecule type" value="Genomic_DNA"/>
</dbReference>
<accession>A0ABX7NG11</accession>
<dbReference type="Gene3D" id="2.70.70.10">
    <property type="entry name" value="Glucose Permease (Domain IIA)"/>
    <property type="match status" value="1"/>
</dbReference>
<dbReference type="SUPFAM" id="SSF51261">
    <property type="entry name" value="Duplicated hybrid motif"/>
    <property type="match status" value="1"/>
</dbReference>
<dbReference type="PANTHER" id="PTHR21666">
    <property type="entry name" value="PEPTIDASE-RELATED"/>
    <property type="match status" value="1"/>
</dbReference>
<protein>
    <submittedName>
        <fullName evidence="3">M23 family metallopeptidase</fullName>
    </submittedName>
</protein>
<dbReference type="CDD" id="cd12797">
    <property type="entry name" value="M23_peptidase"/>
    <property type="match status" value="1"/>
</dbReference>
<dbReference type="RefSeq" id="WP_206719339.1">
    <property type="nucleotide sequence ID" value="NZ_CP071091.1"/>
</dbReference>
<dbReference type="Proteomes" id="UP000663090">
    <property type="component" value="Chromosome"/>
</dbReference>
<dbReference type="Pfam" id="PF01551">
    <property type="entry name" value="Peptidase_M23"/>
    <property type="match status" value="1"/>
</dbReference>
<evidence type="ECO:0000256" key="1">
    <source>
        <dbReference type="SAM" id="MobiDB-lite"/>
    </source>
</evidence>
<sequence>MGTTITKSQTTTTTRTRDTEAATKPRPKLVLPLDKPLPKKNPSFSQADGKEGMPDGKGGYRHGGLDWFAKPGTKVRAPVDGKVIAVTKSKGSSGQVFGGTVKVQGKDGKVWVFRHVDPSKVKVGQKVAAGDTIAKVADWKGSSGDHVHVEVWKSLKGGYHFNNAIDPVKALKGAARDVDAKAATSASMSSVSGTLSASAQPTPGNAAFAKAYGADMFEPGVVPGNVAVNPQPPSAPSSGSLAPFKWNWSFFAQA</sequence>
<dbReference type="InterPro" id="IPR050570">
    <property type="entry name" value="Cell_wall_metabolism_enzyme"/>
</dbReference>
<dbReference type="PANTHER" id="PTHR21666:SF285">
    <property type="entry name" value="M23 FAMILY METALLOPEPTIDASE"/>
    <property type="match status" value="1"/>
</dbReference>
<evidence type="ECO:0000259" key="2">
    <source>
        <dbReference type="Pfam" id="PF01551"/>
    </source>
</evidence>
<feature type="domain" description="M23ase beta-sheet core" evidence="2">
    <location>
        <begin position="61"/>
        <end position="153"/>
    </location>
</feature>
<feature type="region of interest" description="Disordered" evidence="1">
    <location>
        <begin position="1"/>
        <end position="62"/>
    </location>
</feature>
<dbReference type="InterPro" id="IPR016047">
    <property type="entry name" value="M23ase_b-sheet_dom"/>
</dbReference>